<dbReference type="InterPro" id="IPR022783">
    <property type="entry name" value="GCFC_dom"/>
</dbReference>
<dbReference type="PANTHER" id="PTHR12214:SF0">
    <property type="entry name" value="LD29489P"/>
    <property type="match status" value="1"/>
</dbReference>
<dbReference type="PANTHER" id="PTHR12214">
    <property type="entry name" value="GC-RICH SEQUENCE DNA-BINDING FACTOR"/>
    <property type="match status" value="1"/>
</dbReference>
<gene>
    <name evidence="5" type="ORF">DILT_LOCUS17488</name>
</gene>
<proteinExistence type="inferred from homology"/>
<dbReference type="EMBL" id="UYRU01092195">
    <property type="protein sequence ID" value="VDN37982.1"/>
    <property type="molecule type" value="Genomic_DNA"/>
</dbReference>
<organism evidence="5 6">
    <name type="scientific">Dibothriocephalus latus</name>
    <name type="common">Fish tapeworm</name>
    <name type="synonym">Diphyllobothrium latum</name>
    <dbReference type="NCBI Taxonomy" id="60516"/>
    <lineage>
        <taxon>Eukaryota</taxon>
        <taxon>Metazoa</taxon>
        <taxon>Spiralia</taxon>
        <taxon>Lophotrochozoa</taxon>
        <taxon>Platyhelminthes</taxon>
        <taxon>Cestoda</taxon>
        <taxon>Eucestoda</taxon>
        <taxon>Diphyllobothriidea</taxon>
        <taxon>Diphyllobothriidae</taxon>
        <taxon>Dibothriocephalus</taxon>
    </lineage>
</organism>
<evidence type="ECO:0000256" key="2">
    <source>
        <dbReference type="ARBA" id="ARBA00010801"/>
    </source>
</evidence>
<dbReference type="Pfam" id="PF07842">
    <property type="entry name" value="GCFC"/>
    <property type="match status" value="1"/>
</dbReference>
<evidence type="ECO:0000313" key="5">
    <source>
        <dbReference type="EMBL" id="VDN37982.1"/>
    </source>
</evidence>
<comment type="subcellular location">
    <subcellularLocation>
        <location evidence="1">Nucleus</location>
    </subcellularLocation>
</comment>
<dbReference type="Proteomes" id="UP000281553">
    <property type="component" value="Unassembled WGS sequence"/>
</dbReference>
<dbReference type="InterPro" id="IPR012890">
    <property type="entry name" value="GCFC2-like"/>
</dbReference>
<dbReference type="GO" id="GO:0005634">
    <property type="term" value="C:nucleus"/>
    <property type="evidence" value="ECO:0007669"/>
    <property type="project" value="UniProtKB-SubCell"/>
</dbReference>
<reference evidence="5 6" key="1">
    <citation type="submission" date="2018-11" db="EMBL/GenBank/DDBJ databases">
        <authorList>
            <consortium name="Pathogen Informatics"/>
        </authorList>
    </citation>
    <scope>NUCLEOTIDE SEQUENCE [LARGE SCALE GENOMIC DNA]</scope>
</reference>
<keyword evidence="6" id="KW-1185">Reference proteome</keyword>
<evidence type="ECO:0000256" key="3">
    <source>
        <dbReference type="ARBA" id="ARBA00023242"/>
    </source>
</evidence>
<comment type="similarity">
    <text evidence="2">Belongs to the GCF family.</text>
</comment>
<name>A0A3P7R1E4_DIBLA</name>
<accession>A0A3P7R1E4</accession>
<evidence type="ECO:0000313" key="6">
    <source>
        <dbReference type="Proteomes" id="UP000281553"/>
    </source>
</evidence>
<feature type="domain" description="GCF C-terminal" evidence="4">
    <location>
        <begin position="34"/>
        <end position="79"/>
    </location>
</feature>
<dbReference type="GO" id="GO:0003677">
    <property type="term" value="F:DNA binding"/>
    <property type="evidence" value="ECO:0007669"/>
    <property type="project" value="InterPro"/>
</dbReference>
<protein>
    <recommendedName>
        <fullName evidence="4">GCF C-terminal domain-containing protein</fullName>
    </recommendedName>
</protein>
<evidence type="ECO:0000256" key="1">
    <source>
        <dbReference type="ARBA" id="ARBA00004123"/>
    </source>
</evidence>
<keyword evidence="3" id="KW-0539">Nucleus</keyword>
<dbReference type="OrthoDB" id="429427at2759"/>
<dbReference type="GO" id="GO:0000398">
    <property type="term" value="P:mRNA splicing, via spliceosome"/>
    <property type="evidence" value="ECO:0007669"/>
    <property type="project" value="InterPro"/>
</dbReference>
<dbReference type="AlphaFoldDB" id="A0A3P7R1E4"/>
<sequence>MLHSSTSFKLVSDDILNDAQRLFDDTVEEYWTISSILKRFDEWRGKSPTTYAKAYIALCLPQLLSPLIRLQLLGWNPIKVGLPLDVRFYVLKVSSFCGSLETMPPTRLTYPSWLVCGFE</sequence>
<evidence type="ECO:0000259" key="4">
    <source>
        <dbReference type="Pfam" id="PF07842"/>
    </source>
</evidence>